<dbReference type="PROSITE" id="PS00134">
    <property type="entry name" value="TRYPSIN_HIS"/>
    <property type="match status" value="1"/>
</dbReference>
<dbReference type="Proteomes" id="UP001328107">
    <property type="component" value="Unassembled WGS sequence"/>
</dbReference>
<feature type="domain" description="Peptidase S1" evidence="2">
    <location>
        <begin position="1"/>
        <end position="142"/>
    </location>
</feature>
<dbReference type="InterPro" id="IPR001254">
    <property type="entry name" value="Trypsin_dom"/>
</dbReference>
<accession>A0AAN5DH42</accession>
<gene>
    <name evidence="3" type="ORF">PMAYCL1PPCAC_32122</name>
</gene>
<sequence length="142" mass="15778">VIGGNLVTATERWPWQVYIHIRVNDKVNASCGGTIVSDRWILTAAHCVWSPTYMNLGPFSQSAQYHPSQGIHDASTCKRYRTSRGSMQVFALCSAFPFKLDHPLPHDDFISPICLPNNEQEIPQDGHAVITGFGFADSLFSL</sequence>
<dbReference type="Gene3D" id="2.40.10.10">
    <property type="entry name" value="Trypsin-like serine proteases"/>
    <property type="match status" value="2"/>
</dbReference>
<dbReference type="GO" id="GO:0004252">
    <property type="term" value="F:serine-type endopeptidase activity"/>
    <property type="evidence" value="ECO:0007669"/>
    <property type="project" value="InterPro"/>
</dbReference>
<dbReference type="InterPro" id="IPR043504">
    <property type="entry name" value="Peptidase_S1_PA_chymotrypsin"/>
</dbReference>
<organism evidence="3 4">
    <name type="scientific">Pristionchus mayeri</name>
    <dbReference type="NCBI Taxonomy" id="1317129"/>
    <lineage>
        <taxon>Eukaryota</taxon>
        <taxon>Metazoa</taxon>
        <taxon>Ecdysozoa</taxon>
        <taxon>Nematoda</taxon>
        <taxon>Chromadorea</taxon>
        <taxon>Rhabditida</taxon>
        <taxon>Rhabditina</taxon>
        <taxon>Diplogasteromorpha</taxon>
        <taxon>Diplogasteroidea</taxon>
        <taxon>Neodiplogasteridae</taxon>
        <taxon>Pristionchus</taxon>
    </lineage>
</organism>
<evidence type="ECO:0000256" key="1">
    <source>
        <dbReference type="ARBA" id="ARBA00023157"/>
    </source>
</evidence>
<feature type="non-terminal residue" evidence="3">
    <location>
        <position position="1"/>
    </location>
</feature>
<name>A0AAN5DH42_9BILA</name>
<evidence type="ECO:0000313" key="3">
    <source>
        <dbReference type="EMBL" id="GMR61927.1"/>
    </source>
</evidence>
<dbReference type="AlphaFoldDB" id="A0AAN5DH42"/>
<dbReference type="InterPro" id="IPR018114">
    <property type="entry name" value="TRYPSIN_HIS"/>
</dbReference>
<dbReference type="PROSITE" id="PS50240">
    <property type="entry name" value="TRYPSIN_DOM"/>
    <property type="match status" value="1"/>
</dbReference>
<keyword evidence="4" id="KW-1185">Reference proteome</keyword>
<reference evidence="4" key="1">
    <citation type="submission" date="2022-10" db="EMBL/GenBank/DDBJ databases">
        <title>Genome assembly of Pristionchus species.</title>
        <authorList>
            <person name="Yoshida K."/>
            <person name="Sommer R.J."/>
        </authorList>
    </citation>
    <scope>NUCLEOTIDE SEQUENCE [LARGE SCALE GENOMIC DNA]</scope>
    <source>
        <strain evidence="4">RS5460</strain>
    </source>
</reference>
<evidence type="ECO:0000313" key="4">
    <source>
        <dbReference type="Proteomes" id="UP001328107"/>
    </source>
</evidence>
<dbReference type="EMBL" id="BTRK01000006">
    <property type="protein sequence ID" value="GMR61927.1"/>
    <property type="molecule type" value="Genomic_DNA"/>
</dbReference>
<evidence type="ECO:0000259" key="2">
    <source>
        <dbReference type="PROSITE" id="PS50240"/>
    </source>
</evidence>
<dbReference type="PANTHER" id="PTHR24252:SF7">
    <property type="entry name" value="HYALIN"/>
    <property type="match status" value="1"/>
</dbReference>
<dbReference type="PANTHER" id="PTHR24252">
    <property type="entry name" value="ACROSIN-RELATED"/>
    <property type="match status" value="1"/>
</dbReference>
<keyword evidence="1" id="KW-1015">Disulfide bond</keyword>
<dbReference type="Pfam" id="PF00089">
    <property type="entry name" value="Trypsin"/>
    <property type="match status" value="1"/>
</dbReference>
<protein>
    <recommendedName>
        <fullName evidence="2">Peptidase S1 domain-containing protein</fullName>
    </recommendedName>
</protein>
<dbReference type="GO" id="GO:0006508">
    <property type="term" value="P:proteolysis"/>
    <property type="evidence" value="ECO:0007669"/>
    <property type="project" value="InterPro"/>
</dbReference>
<comment type="caution">
    <text evidence="3">The sequence shown here is derived from an EMBL/GenBank/DDBJ whole genome shotgun (WGS) entry which is preliminary data.</text>
</comment>
<proteinExistence type="predicted"/>
<dbReference type="SUPFAM" id="SSF50494">
    <property type="entry name" value="Trypsin-like serine proteases"/>
    <property type="match status" value="1"/>
</dbReference>
<dbReference type="InterPro" id="IPR009003">
    <property type="entry name" value="Peptidase_S1_PA"/>
</dbReference>